<sequence length="33" mass="3623">MVGALTKTSVLLETLQMCTCGIMFSIFVKSRIT</sequence>
<proteinExistence type="predicted"/>
<reference evidence="1" key="2">
    <citation type="journal article" date="2015" name="Fish Shellfish Immunol.">
        <title>Early steps in the European eel (Anguilla anguilla)-Vibrio vulnificus interaction in the gills: Role of the RtxA13 toxin.</title>
        <authorList>
            <person name="Callol A."/>
            <person name="Pajuelo D."/>
            <person name="Ebbesson L."/>
            <person name="Teles M."/>
            <person name="MacKenzie S."/>
            <person name="Amaro C."/>
        </authorList>
    </citation>
    <scope>NUCLEOTIDE SEQUENCE</scope>
</reference>
<evidence type="ECO:0000313" key="1">
    <source>
        <dbReference type="EMBL" id="JAH14940.1"/>
    </source>
</evidence>
<organism evidence="1">
    <name type="scientific">Anguilla anguilla</name>
    <name type="common">European freshwater eel</name>
    <name type="synonym">Muraena anguilla</name>
    <dbReference type="NCBI Taxonomy" id="7936"/>
    <lineage>
        <taxon>Eukaryota</taxon>
        <taxon>Metazoa</taxon>
        <taxon>Chordata</taxon>
        <taxon>Craniata</taxon>
        <taxon>Vertebrata</taxon>
        <taxon>Euteleostomi</taxon>
        <taxon>Actinopterygii</taxon>
        <taxon>Neopterygii</taxon>
        <taxon>Teleostei</taxon>
        <taxon>Anguilliformes</taxon>
        <taxon>Anguillidae</taxon>
        <taxon>Anguilla</taxon>
    </lineage>
</organism>
<dbReference type="EMBL" id="GBXM01093637">
    <property type="protein sequence ID" value="JAH14940.1"/>
    <property type="molecule type" value="Transcribed_RNA"/>
</dbReference>
<dbReference type="AlphaFoldDB" id="A0A0E9QF42"/>
<name>A0A0E9QF42_ANGAN</name>
<accession>A0A0E9QF42</accession>
<reference evidence="1" key="1">
    <citation type="submission" date="2014-11" db="EMBL/GenBank/DDBJ databases">
        <authorList>
            <person name="Amaro Gonzalez C."/>
        </authorList>
    </citation>
    <scope>NUCLEOTIDE SEQUENCE</scope>
</reference>
<protein>
    <submittedName>
        <fullName evidence="1">Uncharacterized protein</fullName>
    </submittedName>
</protein>